<dbReference type="SUPFAM" id="SSF90123">
    <property type="entry name" value="ABC transporter transmembrane region"/>
    <property type="match status" value="1"/>
</dbReference>
<dbReference type="InterPro" id="IPR003593">
    <property type="entry name" value="AAA+_ATPase"/>
</dbReference>
<dbReference type="PROSITE" id="PS50929">
    <property type="entry name" value="ABC_TM1F"/>
    <property type="match status" value="1"/>
</dbReference>
<evidence type="ECO:0000256" key="6">
    <source>
        <dbReference type="ARBA" id="ARBA00023136"/>
    </source>
</evidence>
<dbReference type="InterPro" id="IPR017871">
    <property type="entry name" value="ABC_transporter-like_CS"/>
</dbReference>
<dbReference type="EMBL" id="PDOA01000013">
    <property type="protein sequence ID" value="PWC27518.1"/>
    <property type="molecule type" value="Genomic_DNA"/>
</dbReference>
<dbReference type="Proteomes" id="UP000245048">
    <property type="component" value="Unassembled WGS sequence"/>
</dbReference>
<dbReference type="SUPFAM" id="SSF52540">
    <property type="entry name" value="P-loop containing nucleoside triphosphate hydrolases"/>
    <property type="match status" value="1"/>
</dbReference>
<keyword evidence="12" id="KW-1185">Reference proteome</keyword>
<keyword evidence="6 8" id="KW-0472">Membrane</keyword>
<dbReference type="Gene3D" id="3.40.50.300">
    <property type="entry name" value="P-loop containing nucleotide triphosphate hydrolases"/>
    <property type="match status" value="1"/>
</dbReference>
<evidence type="ECO:0000256" key="7">
    <source>
        <dbReference type="ARBA" id="ARBA00024725"/>
    </source>
</evidence>
<dbReference type="InterPro" id="IPR011527">
    <property type="entry name" value="ABC1_TM_dom"/>
</dbReference>
<dbReference type="InterPro" id="IPR003439">
    <property type="entry name" value="ABC_transporter-like_ATP-bd"/>
</dbReference>
<dbReference type="PANTHER" id="PTHR24221:SF632">
    <property type="entry name" value="ATP-DEPENDENT LIPID A-CORE FLIPPASE"/>
    <property type="match status" value="1"/>
</dbReference>
<dbReference type="InterPro" id="IPR039421">
    <property type="entry name" value="Type_1_exporter"/>
</dbReference>
<gene>
    <name evidence="11" type="ORF">CR165_17025</name>
</gene>
<dbReference type="GO" id="GO:0016887">
    <property type="term" value="F:ATP hydrolysis activity"/>
    <property type="evidence" value="ECO:0007669"/>
    <property type="project" value="InterPro"/>
</dbReference>
<keyword evidence="4" id="KW-0067">ATP-binding</keyword>
<evidence type="ECO:0000259" key="9">
    <source>
        <dbReference type="PROSITE" id="PS50893"/>
    </source>
</evidence>
<evidence type="ECO:0000256" key="3">
    <source>
        <dbReference type="ARBA" id="ARBA00022741"/>
    </source>
</evidence>
<protein>
    <submittedName>
        <fullName evidence="11">ABC transporter</fullName>
    </submittedName>
</protein>
<evidence type="ECO:0000256" key="2">
    <source>
        <dbReference type="ARBA" id="ARBA00022692"/>
    </source>
</evidence>
<dbReference type="PROSITE" id="PS00211">
    <property type="entry name" value="ABC_TRANSPORTER_1"/>
    <property type="match status" value="1"/>
</dbReference>
<proteinExistence type="predicted"/>
<dbReference type="OrthoDB" id="5288404at2"/>
<dbReference type="InterPro" id="IPR027417">
    <property type="entry name" value="P-loop_NTPase"/>
</dbReference>
<dbReference type="GO" id="GO:0140359">
    <property type="term" value="F:ABC-type transporter activity"/>
    <property type="evidence" value="ECO:0007669"/>
    <property type="project" value="InterPro"/>
</dbReference>
<dbReference type="RefSeq" id="WP_109518155.1">
    <property type="nucleotide sequence ID" value="NZ_PDOA01000013.1"/>
</dbReference>
<dbReference type="PROSITE" id="PS50893">
    <property type="entry name" value="ABC_TRANSPORTER_2"/>
    <property type="match status" value="1"/>
</dbReference>
<dbReference type="Pfam" id="PF00664">
    <property type="entry name" value="ABC_membrane"/>
    <property type="match status" value="1"/>
</dbReference>
<dbReference type="GO" id="GO:0005524">
    <property type="term" value="F:ATP binding"/>
    <property type="evidence" value="ECO:0007669"/>
    <property type="project" value="UniProtKB-KW"/>
</dbReference>
<sequence>MTGGPADKIPEDDARRPAYLRAPGAFILRYLRGRPLHFAGLFIMVLGAASCAIGLQYVTKLLVDAMAGPREAVAIWTTVAFFLALIALESILWRLSGWLGCRTTVGIGVDVRLDLFDYLNGQPMRYFAENRAGALGQRITATAGNFGALVNTVVWRVLPPCVDFAGALLVFSLVDWRMAVVLGGFVVLITAGLILFGERGRPLHRRYAQKGGEVAGELVDVIGNMWAVKAFSARARERARLAAGFTVEAEAQRASWMYTEWARLLHDVALLAMAGSMLSWAVTLWSDGRITPGDVVLISTLTFRILHGSREMALSLVDMAQQFGFIEDTLHVIAQPQTVRDAPQAQPLRAGEGRVEFRDVHFSYGDAREAVDGLTLSIPAGQKLGIVGPSGAGKSTLIHLLQRLYDVQQGEILIDGQAIRAVTQDSLRAALAVVPQEILLFHRSVRDNIRFARPDASEAELRAAAQAACCDGFIRHLPQGYDTLVGERGAKLSGGQRQRIGLARAFLKQAPIIILDEATSALDTESEIEVQRALVRMGRARTVISVAHRLSTLSSFDRVIVIQGGRIVEDGAPVLLRAQGGLFQRMWRLQAEGLSLEEVDCLSIIP</sequence>
<dbReference type="GO" id="GO:0005886">
    <property type="term" value="C:plasma membrane"/>
    <property type="evidence" value="ECO:0007669"/>
    <property type="project" value="UniProtKB-SubCell"/>
</dbReference>
<accession>A0A2U1V0T0</accession>
<feature type="domain" description="ABC transporter" evidence="9">
    <location>
        <begin position="355"/>
        <end position="589"/>
    </location>
</feature>
<name>A0A2U1V0T0_9PROT</name>
<dbReference type="SMART" id="SM00382">
    <property type="entry name" value="AAA"/>
    <property type="match status" value="1"/>
</dbReference>
<feature type="domain" description="ABC transmembrane type-1" evidence="10">
    <location>
        <begin position="39"/>
        <end position="321"/>
    </location>
</feature>
<keyword evidence="2 8" id="KW-0812">Transmembrane</keyword>
<dbReference type="CDD" id="cd07346">
    <property type="entry name" value="ABC_6TM_exporters"/>
    <property type="match status" value="1"/>
</dbReference>
<comment type="subcellular location">
    <subcellularLocation>
        <location evidence="1">Cell membrane</location>
        <topology evidence="1">Multi-pass membrane protein</topology>
    </subcellularLocation>
</comment>
<dbReference type="FunFam" id="3.40.50.300:FF:000218">
    <property type="entry name" value="Multidrug ABC transporter ATP-binding protein"/>
    <property type="match status" value="1"/>
</dbReference>
<keyword evidence="5 8" id="KW-1133">Transmembrane helix</keyword>
<feature type="transmembrane region" description="Helical" evidence="8">
    <location>
        <begin position="178"/>
        <end position="196"/>
    </location>
</feature>
<feature type="transmembrane region" description="Helical" evidence="8">
    <location>
        <begin position="264"/>
        <end position="285"/>
    </location>
</feature>
<evidence type="ECO:0000313" key="11">
    <source>
        <dbReference type="EMBL" id="PWC27518.1"/>
    </source>
</evidence>
<dbReference type="PANTHER" id="PTHR24221">
    <property type="entry name" value="ATP-BINDING CASSETTE SUB-FAMILY B"/>
    <property type="match status" value="1"/>
</dbReference>
<evidence type="ECO:0000256" key="4">
    <source>
        <dbReference type="ARBA" id="ARBA00022840"/>
    </source>
</evidence>
<evidence type="ECO:0000313" key="12">
    <source>
        <dbReference type="Proteomes" id="UP000245048"/>
    </source>
</evidence>
<dbReference type="AlphaFoldDB" id="A0A2U1V0T0"/>
<feature type="transmembrane region" description="Helical" evidence="8">
    <location>
        <begin position="36"/>
        <end position="58"/>
    </location>
</feature>
<feature type="transmembrane region" description="Helical" evidence="8">
    <location>
        <begin position="73"/>
        <end position="93"/>
    </location>
</feature>
<evidence type="ECO:0000256" key="1">
    <source>
        <dbReference type="ARBA" id="ARBA00004651"/>
    </source>
</evidence>
<dbReference type="Pfam" id="PF00005">
    <property type="entry name" value="ABC_tran"/>
    <property type="match status" value="1"/>
</dbReference>
<dbReference type="GO" id="GO:0034040">
    <property type="term" value="F:ATPase-coupled lipid transmembrane transporter activity"/>
    <property type="evidence" value="ECO:0007669"/>
    <property type="project" value="TreeGrafter"/>
</dbReference>
<comment type="caution">
    <text evidence="11">The sequence shown here is derived from an EMBL/GenBank/DDBJ whole genome shotgun (WGS) entry which is preliminary data.</text>
</comment>
<evidence type="ECO:0000259" key="10">
    <source>
        <dbReference type="PROSITE" id="PS50929"/>
    </source>
</evidence>
<comment type="function">
    <text evidence="7">Part of an ABC transporter complex. Transmembrane domains (TMD) form a pore in the inner membrane and the ATP-binding domain (NBD) is responsible for energy generation.</text>
</comment>
<evidence type="ECO:0000256" key="8">
    <source>
        <dbReference type="SAM" id="Phobius"/>
    </source>
</evidence>
<reference evidence="12" key="1">
    <citation type="submission" date="2017-10" db="EMBL/GenBank/DDBJ databases">
        <authorList>
            <person name="Toshchakov S.V."/>
            <person name="Goeva M.A."/>
        </authorList>
    </citation>
    <scope>NUCLEOTIDE SEQUENCE [LARGE SCALE GENOMIC DNA]</scope>
    <source>
        <strain evidence="12">JR1/69-1-13</strain>
    </source>
</reference>
<evidence type="ECO:0000256" key="5">
    <source>
        <dbReference type="ARBA" id="ARBA00022989"/>
    </source>
</evidence>
<keyword evidence="3" id="KW-0547">Nucleotide-binding</keyword>
<dbReference type="Gene3D" id="1.20.1560.10">
    <property type="entry name" value="ABC transporter type 1, transmembrane domain"/>
    <property type="match status" value="1"/>
</dbReference>
<organism evidence="11 12">
    <name type="scientific">Teichococcus aestuarii</name>
    <dbReference type="NCBI Taxonomy" id="568898"/>
    <lineage>
        <taxon>Bacteria</taxon>
        <taxon>Pseudomonadati</taxon>
        <taxon>Pseudomonadota</taxon>
        <taxon>Alphaproteobacteria</taxon>
        <taxon>Acetobacterales</taxon>
        <taxon>Roseomonadaceae</taxon>
        <taxon>Roseomonas</taxon>
    </lineage>
</organism>
<dbReference type="InterPro" id="IPR036640">
    <property type="entry name" value="ABC1_TM_sf"/>
</dbReference>